<organism evidence="9 10">
    <name type="scientific">Candidatus Opimibacter skivensis</name>
    <dbReference type="NCBI Taxonomy" id="2982028"/>
    <lineage>
        <taxon>Bacteria</taxon>
        <taxon>Pseudomonadati</taxon>
        <taxon>Bacteroidota</taxon>
        <taxon>Saprospiria</taxon>
        <taxon>Saprospirales</taxon>
        <taxon>Saprospiraceae</taxon>
        <taxon>Candidatus Opimibacter</taxon>
    </lineage>
</organism>
<dbReference type="GO" id="GO:0003677">
    <property type="term" value="F:DNA binding"/>
    <property type="evidence" value="ECO:0007669"/>
    <property type="project" value="InterPro"/>
</dbReference>
<evidence type="ECO:0000256" key="7">
    <source>
        <dbReference type="ARBA" id="ARBA00047942"/>
    </source>
</evidence>
<dbReference type="PANTHER" id="PTHR42933">
    <property type="entry name" value="SLR6095 PROTEIN"/>
    <property type="match status" value="1"/>
</dbReference>
<evidence type="ECO:0000256" key="3">
    <source>
        <dbReference type="ARBA" id="ARBA00022603"/>
    </source>
</evidence>
<comment type="similarity">
    <text evidence="1">Belongs to the N(4)/N(6)-methyltransferase family.</text>
</comment>
<comment type="caution">
    <text evidence="9">The sequence shown here is derived from an EMBL/GenBank/DDBJ whole genome shotgun (WGS) entry which is preliminary data.</text>
</comment>
<dbReference type="InterPro" id="IPR051537">
    <property type="entry name" value="DNA_Adenine_Mtase"/>
</dbReference>
<evidence type="ECO:0000256" key="5">
    <source>
        <dbReference type="ARBA" id="ARBA00022691"/>
    </source>
</evidence>
<evidence type="ECO:0000259" key="8">
    <source>
        <dbReference type="Pfam" id="PF02384"/>
    </source>
</evidence>
<protein>
    <recommendedName>
        <fullName evidence="2">site-specific DNA-methyltransferase (adenine-specific)</fullName>
        <ecNumber evidence="2">2.1.1.72</ecNumber>
    </recommendedName>
</protein>
<feature type="domain" description="DNA methylase adenine-specific" evidence="8">
    <location>
        <begin position="114"/>
        <end position="422"/>
    </location>
</feature>
<dbReference type="InterPro" id="IPR029063">
    <property type="entry name" value="SAM-dependent_MTases_sf"/>
</dbReference>
<dbReference type="Gene3D" id="3.40.50.150">
    <property type="entry name" value="Vaccinia Virus protein VP39"/>
    <property type="match status" value="1"/>
</dbReference>
<keyword evidence="5" id="KW-0949">S-adenosyl-L-methionine</keyword>
<accession>A0A9D7XTF0</accession>
<comment type="catalytic activity">
    <reaction evidence="7">
        <text>a 2'-deoxyadenosine in DNA + S-adenosyl-L-methionine = an N(6)-methyl-2'-deoxyadenosine in DNA + S-adenosyl-L-homocysteine + H(+)</text>
        <dbReference type="Rhea" id="RHEA:15197"/>
        <dbReference type="Rhea" id="RHEA-COMP:12418"/>
        <dbReference type="Rhea" id="RHEA-COMP:12419"/>
        <dbReference type="ChEBI" id="CHEBI:15378"/>
        <dbReference type="ChEBI" id="CHEBI:57856"/>
        <dbReference type="ChEBI" id="CHEBI:59789"/>
        <dbReference type="ChEBI" id="CHEBI:90615"/>
        <dbReference type="ChEBI" id="CHEBI:90616"/>
        <dbReference type="EC" id="2.1.1.72"/>
    </reaction>
</comment>
<proteinExistence type="inferred from homology"/>
<sequence length="466" mass="53056">MSDVVNKLWGFCHTLRHEGIDYNDYIEQLSFLLFLKMADEKEVHLSAKYNWQSMKKRSGGDLMDHYSDMLRDLAKEEGLLGEIFTQAQNRFNNPVSLKKLLNLIEEDEWTSMDVDVKGAAFEGLLEKAASEGKKGAGQYFTPRPLIQSMVRLMKPDPRGNKNFKISDPACGTGGFLVSAYEWLMKESKGALPREDVKRIREKTYFGQELVARPRRLALMNMYLHGVTPKIKLGDTIYNTPGSDRFDVVLANPPFGTKGANQAPERDDFTIETSNKQLNFVQHIMSTLKTSGRAAIVLPDNVLFEDKAGEVFEILMQDCNLHTILRLPRGTFTPYAQGVKANVIFFQKGLPTEKVWIYDNRSNIEGITKKDRPLTAKHFEDFEKCYGADPNGNSKRKDQGETGRFRCFTLEEIKKRNYKLDITWLKDDSIEDADSLPEPNDLATEAITELEAVVDDLREILILLDES</sequence>
<dbReference type="InterPro" id="IPR038333">
    <property type="entry name" value="T1MK-like_N_sf"/>
</dbReference>
<dbReference type="Proteomes" id="UP000808337">
    <property type="component" value="Unassembled WGS sequence"/>
</dbReference>
<evidence type="ECO:0000256" key="6">
    <source>
        <dbReference type="ARBA" id="ARBA00022747"/>
    </source>
</evidence>
<dbReference type="EMBL" id="JADKGY010000006">
    <property type="protein sequence ID" value="MBK9982647.1"/>
    <property type="molecule type" value="Genomic_DNA"/>
</dbReference>
<dbReference type="PROSITE" id="PS00092">
    <property type="entry name" value="N6_MTASE"/>
    <property type="match status" value="1"/>
</dbReference>
<evidence type="ECO:0000313" key="10">
    <source>
        <dbReference type="Proteomes" id="UP000808337"/>
    </source>
</evidence>
<evidence type="ECO:0000256" key="4">
    <source>
        <dbReference type="ARBA" id="ARBA00022679"/>
    </source>
</evidence>
<keyword evidence="3 9" id="KW-0489">Methyltransferase</keyword>
<dbReference type="PRINTS" id="PR00507">
    <property type="entry name" value="N12N6MTFRASE"/>
</dbReference>
<dbReference type="AlphaFoldDB" id="A0A9D7XTF0"/>
<evidence type="ECO:0000256" key="1">
    <source>
        <dbReference type="ARBA" id="ARBA00006594"/>
    </source>
</evidence>
<keyword evidence="4" id="KW-0808">Transferase</keyword>
<dbReference type="GO" id="GO:0032259">
    <property type="term" value="P:methylation"/>
    <property type="evidence" value="ECO:0007669"/>
    <property type="project" value="UniProtKB-KW"/>
</dbReference>
<name>A0A9D7XTF0_9BACT</name>
<dbReference type="InterPro" id="IPR002052">
    <property type="entry name" value="DNA_methylase_N6_adenine_CS"/>
</dbReference>
<keyword evidence="6" id="KW-0680">Restriction system</keyword>
<dbReference type="GO" id="GO:0008170">
    <property type="term" value="F:N-methyltransferase activity"/>
    <property type="evidence" value="ECO:0007669"/>
    <property type="project" value="InterPro"/>
</dbReference>
<dbReference type="GO" id="GO:0009307">
    <property type="term" value="P:DNA restriction-modification system"/>
    <property type="evidence" value="ECO:0007669"/>
    <property type="project" value="UniProtKB-KW"/>
</dbReference>
<evidence type="ECO:0000313" key="9">
    <source>
        <dbReference type="EMBL" id="MBK9982647.1"/>
    </source>
</evidence>
<reference evidence="9 10" key="1">
    <citation type="submission" date="2020-10" db="EMBL/GenBank/DDBJ databases">
        <title>Connecting structure to function with the recovery of over 1000 high-quality activated sludge metagenome-assembled genomes encoding full-length rRNA genes using long-read sequencing.</title>
        <authorList>
            <person name="Singleton C.M."/>
            <person name="Petriglieri F."/>
            <person name="Kristensen J.M."/>
            <person name="Kirkegaard R.H."/>
            <person name="Michaelsen T.Y."/>
            <person name="Andersen M.H."/>
            <person name="Karst S.M."/>
            <person name="Dueholm M.S."/>
            <person name="Nielsen P.H."/>
            <person name="Albertsen M."/>
        </authorList>
    </citation>
    <scope>NUCLEOTIDE SEQUENCE [LARGE SCALE GENOMIC DNA]</scope>
    <source>
        <strain evidence="9">Ribe_18-Q3-R11-54_MAXAC.273</strain>
    </source>
</reference>
<dbReference type="Gene3D" id="1.20.1260.30">
    <property type="match status" value="1"/>
</dbReference>
<dbReference type="SUPFAM" id="SSF53335">
    <property type="entry name" value="S-adenosyl-L-methionine-dependent methyltransferases"/>
    <property type="match status" value="1"/>
</dbReference>
<gene>
    <name evidence="9" type="ORF">IPP15_09505</name>
</gene>
<dbReference type="PANTHER" id="PTHR42933:SF4">
    <property type="entry name" value="TYPE I RESTRICTION ENZYME ECOKI METHYLASE SUBUNIT"/>
    <property type="match status" value="1"/>
</dbReference>
<dbReference type="EC" id="2.1.1.72" evidence="2"/>
<dbReference type="GO" id="GO:0009007">
    <property type="term" value="F:site-specific DNA-methyltransferase (adenine-specific) activity"/>
    <property type="evidence" value="ECO:0007669"/>
    <property type="project" value="UniProtKB-EC"/>
</dbReference>
<dbReference type="Pfam" id="PF02384">
    <property type="entry name" value="N6_Mtase"/>
    <property type="match status" value="1"/>
</dbReference>
<dbReference type="InterPro" id="IPR003356">
    <property type="entry name" value="DNA_methylase_A-5"/>
</dbReference>
<evidence type="ECO:0000256" key="2">
    <source>
        <dbReference type="ARBA" id="ARBA00011900"/>
    </source>
</evidence>